<dbReference type="SUPFAM" id="SSF51905">
    <property type="entry name" value="FAD/NAD(P)-binding domain"/>
    <property type="match status" value="1"/>
</dbReference>
<evidence type="ECO:0000256" key="1">
    <source>
        <dbReference type="ARBA" id="ARBA00001974"/>
    </source>
</evidence>
<reference evidence="11" key="1">
    <citation type="journal article" date="2017" name="Int. J. Syst. Evol. Microbiol.">
        <title>Notoacmeibacter marinus gen. nov., sp. nov., isolated from the gut of a limpet and proposal of Notoacmeibacteraceae fam. nov. in the order Rhizobiales of the class Alphaproteobacteria.</title>
        <authorList>
            <person name="Huang Z."/>
            <person name="Guo F."/>
            <person name="Lai Q."/>
        </authorList>
    </citation>
    <scope>NUCLEOTIDE SEQUENCE [LARGE SCALE GENOMIC DNA]</scope>
    <source>
        <strain evidence="11">XMTR2A4</strain>
    </source>
</reference>
<evidence type="ECO:0000256" key="2">
    <source>
        <dbReference type="ARBA" id="ARBA00006730"/>
    </source>
</evidence>
<proteinExistence type="inferred from homology"/>
<name>A0A231V2V2_9HYPH</name>
<comment type="similarity">
    <text evidence="2">Belongs to the DAMOX/DASOX family.</text>
</comment>
<dbReference type="InterPro" id="IPR006076">
    <property type="entry name" value="FAD-dep_OxRdtase"/>
</dbReference>
<dbReference type="InterPro" id="IPR036188">
    <property type="entry name" value="FAD/NAD-bd_sf"/>
</dbReference>
<dbReference type="PANTHER" id="PTHR11530">
    <property type="entry name" value="D-AMINO ACID OXIDASE"/>
    <property type="match status" value="1"/>
</dbReference>
<dbReference type="EC" id="1.4.3.3" evidence="6"/>
<keyword evidence="4" id="KW-0274">FAD</keyword>
<evidence type="ECO:0000256" key="4">
    <source>
        <dbReference type="ARBA" id="ARBA00022827"/>
    </source>
</evidence>
<evidence type="ECO:0000313" key="10">
    <source>
        <dbReference type="EMBL" id="OXT02513.1"/>
    </source>
</evidence>
<dbReference type="Gene3D" id="3.50.50.60">
    <property type="entry name" value="FAD/NAD(P)-binding domain"/>
    <property type="match status" value="1"/>
</dbReference>
<feature type="domain" description="FAD dependent oxidoreductase" evidence="9">
    <location>
        <begin position="3"/>
        <end position="313"/>
    </location>
</feature>
<accession>A0A231V2V2</accession>
<keyword evidence="5" id="KW-0560">Oxidoreductase</keyword>
<evidence type="ECO:0000256" key="5">
    <source>
        <dbReference type="ARBA" id="ARBA00023002"/>
    </source>
</evidence>
<keyword evidence="11" id="KW-1185">Reference proteome</keyword>
<evidence type="ECO:0000256" key="7">
    <source>
        <dbReference type="ARBA" id="ARBA00039751"/>
    </source>
</evidence>
<dbReference type="RefSeq" id="WP_094076467.1">
    <property type="nucleotide sequence ID" value="NZ_NBYO01000001.1"/>
</dbReference>
<dbReference type="GO" id="GO:0071949">
    <property type="term" value="F:FAD binding"/>
    <property type="evidence" value="ECO:0007669"/>
    <property type="project" value="InterPro"/>
</dbReference>
<dbReference type="GO" id="GO:0003884">
    <property type="term" value="F:D-amino-acid oxidase activity"/>
    <property type="evidence" value="ECO:0007669"/>
    <property type="project" value="UniProtKB-EC"/>
</dbReference>
<keyword evidence="3" id="KW-0285">Flavoprotein</keyword>
<sequence length="334" mass="36074">MTVLIAGAGVAGLVTALTLVEAGHTVRVIDRASGFGADTCSWYSGAMLSPWIEAATQEEIVKRRGLPAIEWWAERACVKRMGSLVVAPGRDTAELTRFARRTEAFEWLDGEDIATLEPDLAGRFSKALFFADEGHLDPREAMVSLMARLAAQGVTIEYETDLSGEIASFGGTVVDCRGMGAKADLADLRGVRGEMLVVKTHDVALSRPVRLLHPRFPCYIVPRGDGRFMVGATQVESERRGPITAQGTVDLLNALYALHPAFAEAEVLETGADLRPAFPDNLPRIVQDGRVIHANGLFRHGFLLSPALAEDVAGLLAGQTVEFLHETDRQRASA</sequence>
<dbReference type="SUPFAM" id="SSF54373">
    <property type="entry name" value="FAD-linked reductases, C-terminal domain"/>
    <property type="match status" value="1"/>
</dbReference>
<evidence type="ECO:0000256" key="6">
    <source>
        <dbReference type="ARBA" id="ARBA00039101"/>
    </source>
</evidence>
<comment type="catalytic activity">
    <reaction evidence="8">
        <text>a D-alpha-amino acid + O2 + H2O = a 2-oxocarboxylate + H2O2 + NH4(+)</text>
        <dbReference type="Rhea" id="RHEA:21816"/>
        <dbReference type="ChEBI" id="CHEBI:15377"/>
        <dbReference type="ChEBI" id="CHEBI:15379"/>
        <dbReference type="ChEBI" id="CHEBI:16240"/>
        <dbReference type="ChEBI" id="CHEBI:28938"/>
        <dbReference type="ChEBI" id="CHEBI:35179"/>
        <dbReference type="ChEBI" id="CHEBI:59871"/>
        <dbReference type="EC" id="1.4.3.3"/>
    </reaction>
    <physiologicalReaction direction="left-to-right" evidence="8">
        <dbReference type="Rhea" id="RHEA:21817"/>
    </physiologicalReaction>
</comment>
<evidence type="ECO:0000256" key="8">
    <source>
        <dbReference type="ARBA" id="ARBA00049547"/>
    </source>
</evidence>
<dbReference type="EMBL" id="NBYO01000001">
    <property type="protein sequence ID" value="OXT02513.1"/>
    <property type="molecule type" value="Genomic_DNA"/>
</dbReference>
<evidence type="ECO:0000313" key="11">
    <source>
        <dbReference type="Proteomes" id="UP000215405"/>
    </source>
</evidence>
<organism evidence="10 11">
    <name type="scientific">Notoacmeibacter marinus</name>
    <dbReference type="NCBI Taxonomy" id="1876515"/>
    <lineage>
        <taxon>Bacteria</taxon>
        <taxon>Pseudomonadati</taxon>
        <taxon>Pseudomonadota</taxon>
        <taxon>Alphaproteobacteria</taxon>
        <taxon>Hyphomicrobiales</taxon>
        <taxon>Notoacmeibacteraceae</taxon>
        <taxon>Notoacmeibacter</taxon>
    </lineage>
</organism>
<comment type="cofactor">
    <cofactor evidence="1">
        <name>FAD</name>
        <dbReference type="ChEBI" id="CHEBI:57692"/>
    </cofactor>
</comment>
<dbReference type="Pfam" id="PF01266">
    <property type="entry name" value="DAO"/>
    <property type="match status" value="1"/>
</dbReference>
<dbReference type="AlphaFoldDB" id="A0A231V2V2"/>
<dbReference type="GO" id="GO:0046416">
    <property type="term" value="P:D-amino acid metabolic process"/>
    <property type="evidence" value="ECO:0007669"/>
    <property type="project" value="InterPro"/>
</dbReference>
<comment type="caution">
    <text evidence="10">The sequence shown here is derived from an EMBL/GenBank/DDBJ whole genome shotgun (WGS) entry which is preliminary data.</text>
</comment>
<evidence type="ECO:0000259" key="9">
    <source>
        <dbReference type="Pfam" id="PF01266"/>
    </source>
</evidence>
<dbReference type="Proteomes" id="UP000215405">
    <property type="component" value="Unassembled WGS sequence"/>
</dbReference>
<gene>
    <name evidence="10" type="ORF">B7H23_06345</name>
</gene>
<dbReference type="Gene3D" id="3.30.9.10">
    <property type="entry name" value="D-Amino Acid Oxidase, subunit A, domain 2"/>
    <property type="match status" value="1"/>
</dbReference>
<evidence type="ECO:0000256" key="3">
    <source>
        <dbReference type="ARBA" id="ARBA00022630"/>
    </source>
</evidence>
<dbReference type="PANTHER" id="PTHR11530:SF11">
    <property type="entry name" value="D-ASPARTATE OXIDASE"/>
    <property type="match status" value="1"/>
</dbReference>
<protein>
    <recommendedName>
        <fullName evidence="7">D-amino-acid oxidase</fullName>
        <ecNumber evidence="6">1.4.3.3</ecNumber>
    </recommendedName>
</protein>
<dbReference type="InterPro" id="IPR023209">
    <property type="entry name" value="DAO"/>
</dbReference>